<dbReference type="PANTHER" id="PTHR45947:SF15">
    <property type="entry name" value="TEICHURONIC ACID BIOSYNTHESIS GLYCOSYLTRANSFERASE TUAC-RELATED"/>
    <property type="match status" value="1"/>
</dbReference>
<feature type="domain" description="Glycosyl transferase family 1" evidence="1">
    <location>
        <begin position="182"/>
        <end position="345"/>
    </location>
</feature>
<dbReference type="GeneID" id="43184927"/>
<dbReference type="eggNOG" id="COG0438">
    <property type="taxonomic scope" value="Bacteria"/>
</dbReference>
<comment type="caution">
    <text evidence="3">The sequence shown here is derived from an EMBL/GenBank/DDBJ whole genome shotgun (WGS) entry which is preliminary data.</text>
</comment>
<dbReference type="Pfam" id="PF00534">
    <property type="entry name" value="Glycos_transf_1"/>
    <property type="match status" value="1"/>
</dbReference>
<keyword evidence="3" id="KW-0808">Transferase</keyword>
<dbReference type="InterPro" id="IPR028098">
    <property type="entry name" value="Glyco_trans_4-like_N"/>
</dbReference>
<dbReference type="InterPro" id="IPR001296">
    <property type="entry name" value="Glyco_trans_1"/>
</dbReference>
<sequence length="371" mass="42348">MKIMYIGQMIGGLDIYVRNSISNCKDNSIDFVIVCGKKDEHPPVIRNGKVVRERKVALYRNLNPIHDFIGFIQVLQCILTEKPDIIHCHSAKGGIFGRLAGWMTGVKTFYTAHAFSFLCTPSRLKRNVYLMIERFTKMNTYLLACSESEKEMGVKDVKYRQDHALVWHNSVPDANVLAQPAEEKNAAETPYICYVGRPCYQKNPLFLAEVMKQVKELGCPLKLKLLGVGYYSSELTQLQEKIKEENLKDTILLKPWISHEECLNIMRGSMFYITTSRYEGLPLSVIEAMSLGKPIIASDKVGNKDCVCDNINGYLLPLDTKLFAEKIVSLWKNENKRKEFGSESRRIFLADFCIDSQIDKLFSIYRNVALS</sequence>
<proteinExistence type="predicted"/>
<organism evidence="3 4">
    <name type="scientific">Phocaeicola plebeius (strain DSM 17135 / JCM 12973 / CCUG 54634 / M2)</name>
    <name type="common">Bacteroides plebeius</name>
    <dbReference type="NCBI Taxonomy" id="484018"/>
    <lineage>
        <taxon>Bacteria</taxon>
        <taxon>Pseudomonadati</taxon>
        <taxon>Bacteroidota</taxon>
        <taxon>Bacteroidia</taxon>
        <taxon>Bacteroidales</taxon>
        <taxon>Bacteroidaceae</taxon>
        <taxon>Phocaeicola</taxon>
    </lineage>
</organism>
<dbReference type="PANTHER" id="PTHR45947">
    <property type="entry name" value="SULFOQUINOVOSYL TRANSFERASE SQD2"/>
    <property type="match status" value="1"/>
</dbReference>
<dbReference type="Proteomes" id="UP000003452">
    <property type="component" value="Unassembled WGS sequence"/>
</dbReference>
<accession>B5CYW4</accession>
<dbReference type="Gene3D" id="3.40.50.2000">
    <property type="entry name" value="Glycogen Phosphorylase B"/>
    <property type="match status" value="2"/>
</dbReference>
<dbReference type="Pfam" id="PF13439">
    <property type="entry name" value="Glyco_transf_4"/>
    <property type="match status" value="1"/>
</dbReference>
<gene>
    <name evidence="3" type="ORF">BACPLE_01921</name>
</gene>
<reference evidence="3 4" key="1">
    <citation type="submission" date="2008-08" db="EMBL/GenBank/DDBJ databases">
        <title>Draft genome sequence of Bacteroides plebeius (DSM 17135).</title>
        <authorList>
            <person name="Sudarsanam P."/>
            <person name="Ley R."/>
            <person name="Guruge J."/>
            <person name="Turnbaugh P.J."/>
            <person name="Mahowald M."/>
            <person name="Liep D."/>
            <person name="Gordon J."/>
        </authorList>
    </citation>
    <scope>NUCLEOTIDE SEQUENCE [LARGE SCALE GENOMIC DNA]</scope>
    <source>
        <strain evidence="4">DSM 17135 / JCM 12973 / M2</strain>
    </source>
</reference>
<dbReference type="RefSeq" id="WP_007561359.1">
    <property type="nucleotide sequence ID" value="NZ_DS990130.1"/>
</dbReference>
<keyword evidence="3" id="KW-0328">Glycosyltransferase</keyword>
<evidence type="ECO:0000313" key="3">
    <source>
        <dbReference type="EMBL" id="EDY95645.1"/>
    </source>
</evidence>
<dbReference type="InterPro" id="IPR050194">
    <property type="entry name" value="Glycosyltransferase_grp1"/>
</dbReference>
<protein>
    <submittedName>
        <fullName evidence="3">Glycosyltransferase, group 1 family protein</fullName>
        <ecNumber evidence="3">2.4.-.-</ecNumber>
    </submittedName>
</protein>
<dbReference type="HOGENOM" id="CLU_009583_0_3_10"/>
<evidence type="ECO:0000259" key="2">
    <source>
        <dbReference type="Pfam" id="PF13439"/>
    </source>
</evidence>
<dbReference type="EC" id="2.4.-.-" evidence="3"/>
<reference evidence="3 4" key="2">
    <citation type="submission" date="2008-08" db="EMBL/GenBank/DDBJ databases">
        <authorList>
            <person name="Fulton L."/>
            <person name="Clifton S."/>
            <person name="Fulton B."/>
            <person name="Xu J."/>
            <person name="Minx P."/>
            <person name="Pepin K.H."/>
            <person name="Johnson M."/>
            <person name="Thiruvilangam P."/>
            <person name="Bhonagiri V."/>
            <person name="Nash W.E."/>
            <person name="Mardis E.R."/>
            <person name="Wilson R.K."/>
        </authorList>
    </citation>
    <scope>NUCLEOTIDE SEQUENCE [LARGE SCALE GENOMIC DNA]</scope>
    <source>
        <strain evidence="4">DSM 17135 / JCM 12973 / M2</strain>
    </source>
</reference>
<dbReference type="GO" id="GO:0016757">
    <property type="term" value="F:glycosyltransferase activity"/>
    <property type="evidence" value="ECO:0007669"/>
    <property type="project" value="UniProtKB-KW"/>
</dbReference>
<evidence type="ECO:0000259" key="1">
    <source>
        <dbReference type="Pfam" id="PF00534"/>
    </source>
</evidence>
<dbReference type="EMBL" id="ABQC02000019">
    <property type="protein sequence ID" value="EDY95645.1"/>
    <property type="molecule type" value="Genomic_DNA"/>
</dbReference>
<feature type="domain" description="Glycosyltransferase subfamily 4-like N-terminal" evidence="2">
    <location>
        <begin position="10"/>
        <end position="172"/>
    </location>
</feature>
<dbReference type="SUPFAM" id="SSF53756">
    <property type="entry name" value="UDP-Glycosyltransferase/glycogen phosphorylase"/>
    <property type="match status" value="1"/>
</dbReference>
<evidence type="ECO:0000313" key="4">
    <source>
        <dbReference type="Proteomes" id="UP000003452"/>
    </source>
</evidence>
<dbReference type="AlphaFoldDB" id="B5CYW4"/>
<name>B5CYW4_PHOPM</name>
<dbReference type="OrthoDB" id="9806653at2"/>